<keyword evidence="2 4" id="KW-0732">Signal</keyword>
<dbReference type="SUPFAM" id="SSF111384">
    <property type="entry name" value="OmpH-like"/>
    <property type="match status" value="1"/>
</dbReference>
<evidence type="ECO:0000313" key="5">
    <source>
        <dbReference type="EMBL" id="MEB5476147.1"/>
    </source>
</evidence>
<sequence>MKKLATAILFASTTVATLANAAGYGVVDMQRVVDSSSYLKQQNATLQQSVKPSAARAEQLNKEIQELQEKAANAKPAEVQQLKTQYESKVNEINTLEQSIQQKVQSTSQSTSQTFTTRVQQAAEQLRKEGNLDVVLNKTAALAYDNNSDLTDKMIQKVNAIR</sequence>
<name>A0ABU6DR63_9GAMM</name>
<feature type="signal peptide" evidence="4">
    <location>
        <begin position="1"/>
        <end position="21"/>
    </location>
</feature>
<dbReference type="InterPro" id="IPR005632">
    <property type="entry name" value="Chaperone_Skp"/>
</dbReference>
<dbReference type="Proteomes" id="UP001339883">
    <property type="component" value="Unassembled WGS sequence"/>
</dbReference>
<dbReference type="Gene3D" id="3.30.910.20">
    <property type="entry name" value="Skp domain"/>
    <property type="match status" value="1"/>
</dbReference>
<keyword evidence="3" id="KW-0175">Coiled coil</keyword>
<dbReference type="PANTHER" id="PTHR35089">
    <property type="entry name" value="CHAPERONE PROTEIN SKP"/>
    <property type="match status" value="1"/>
</dbReference>
<protein>
    <submittedName>
        <fullName evidence="5">OmpH family outer membrane protein</fullName>
    </submittedName>
</protein>
<gene>
    <name evidence="5" type="ORF">I2F25_03625</name>
</gene>
<organism evidence="5 6">
    <name type="scientific">Acinetobacter pollinis</name>
    <dbReference type="NCBI Taxonomy" id="2605270"/>
    <lineage>
        <taxon>Bacteria</taxon>
        <taxon>Pseudomonadati</taxon>
        <taxon>Pseudomonadota</taxon>
        <taxon>Gammaproteobacteria</taxon>
        <taxon>Moraxellales</taxon>
        <taxon>Moraxellaceae</taxon>
        <taxon>Acinetobacter</taxon>
    </lineage>
</organism>
<reference evidence="5 6" key="1">
    <citation type="submission" date="2019-08" db="EMBL/GenBank/DDBJ databases">
        <title>Five species of Acinetobacter isolated from floral nectar and animal pollinators.</title>
        <authorList>
            <person name="Hendry T.A."/>
        </authorList>
    </citation>
    <scope>NUCLEOTIDE SEQUENCE [LARGE SCALE GENOMIC DNA]</scope>
    <source>
        <strain evidence="5 6">MD18.27</strain>
    </source>
</reference>
<evidence type="ECO:0000256" key="4">
    <source>
        <dbReference type="SAM" id="SignalP"/>
    </source>
</evidence>
<dbReference type="SMART" id="SM00935">
    <property type="entry name" value="OmpH"/>
    <property type="match status" value="1"/>
</dbReference>
<dbReference type="InterPro" id="IPR024930">
    <property type="entry name" value="Skp_dom_sf"/>
</dbReference>
<evidence type="ECO:0000313" key="6">
    <source>
        <dbReference type="Proteomes" id="UP001339883"/>
    </source>
</evidence>
<evidence type="ECO:0000256" key="1">
    <source>
        <dbReference type="ARBA" id="ARBA00009091"/>
    </source>
</evidence>
<evidence type="ECO:0000256" key="3">
    <source>
        <dbReference type="SAM" id="Coils"/>
    </source>
</evidence>
<comment type="similarity">
    <text evidence="1">Belongs to the Skp family.</text>
</comment>
<feature type="coiled-coil region" evidence="3">
    <location>
        <begin position="50"/>
        <end position="99"/>
    </location>
</feature>
<feature type="chain" id="PRO_5045254445" evidence="4">
    <location>
        <begin position="22"/>
        <end position="162"/>
    </location>
</feature>
<evidence type="ECO:0000256" key="2">
    <source>
        <dbReference type="ARBA" id="ARBA00022729"/>
    </source>
</evidence>
<accession>A0ABU6DR63</accession>
<dbReference type="RefSeq" id="WP_195770774.1">
    <property type="nucleotide sequence ID" value="NZ_VTDN01000002.1"/>
</dbReference>
<dbReference type="PANTHER" id="PTHR35089:SF1">
    <property type="entry name" value="CHAPERONE PROTEIN SKP"/>
    <property type="match status" value="1"/>
</dbReference>
<proteinExistence type="inferred from homology"/>
<dbReference type="Pfam" id="PF03938">
    <property type="entry name" value="OmpH"/>
    <property type="match status" value="1"/>
</dbReference>
<comment type="caution">
    <text evidence="5">The sequence shown here is derived from an EMBL/GenBank/DDBJ whole genome shotgun (WGS) entry which is preliminary data.</text>
</comment>
<dbReference type="EMBL" id="VTDN01000002">
    <property type="protein sequence ID" value="MEB5476147.1"/>
    <property type="molecule type" value="Genomic_DNA"/>
</dbReference>
<keyword evidence="6" id="KW-1185">Reference proteome</keyword>